<dbReference type="EMBL" id="CDMZ01002115">
    <property type="protein sequence ID" value="CEM40845.1"/>
    <property type="molecule type" value="Genomic_DNA"/>
</dbReference>
<keyword evidence="1" id="KW-0732">Signal</keyword>
<feature type="signal peptide" evidence="1">
    <location>
        <begin position="1"/>
        <end position="24"/>
    </location>
</feature>
<feature type="chain" id="PRO_5005191212" evidence="1">
    <location>
        <begin position="25"/>
        <end position="312"/>
    </location>
</feature>
<dbReference type="AlphaFoldDB" id="A0A0G4HA66"/>
<organism evidence="2">
    <name type="scientific">Chromera velia CCMP2878</name>
    <dbReference type="NCBI Taxonomy" id="1169474"/>
    <lineage>
        <taxon>Eukaryota</taxon>
        <taxon>Sar</taxon>
        <taxon>Alveolata</taxon>
        <taxon>Colpodellida</taxon>
        <taxon>Chromeraceae</taxon>
        <taxon>Chromera</taxon>
    </lineage>
</organism>
<protein>
    <submittedName>
        <fullName evidence="2">Uncharacterized protein</fullName>
    </submittedName>
</protein>
<dbReference type="VEuPathDB" id="CryptoDB:Cvel_6064"/>
<sequence>MPAVSHSFAVLLATLCLAALPASSFHCNLSNSIPCEGFDSAKVGRGTERLSFRAEGRRRELSLKETAMQTEERAQSRRGQLNSWRRAAVGLGVLPFFSPGTSKALAKGGGGRSPGERWTEDVRKLWVDDVQFSPNAIPPIQAALDAGDMNEVLRRFQIGYANDAIEDTMKIVKRMKPELQEECGMGAFLEIMFELLKAMDKDRRKYNLALAQWEDAKKIDPSWRPPSADKKELDLVVARFKIDKQMHRTREIPAASLIWLTRAWLDVEREGSVEHPSSSPLVIHRQNEQAIRSAHRAFFFFLSFLQESGSLR</sequence>
<accession>A0A0G4HA66</accession>
<evidence type="ECO:0000256" key="1">
    <source>
        <dbReference type="SAM" id="SignalP"/>
    </source>
</evidence>
<proteinExistence type="predicted"/>
<gene>
    <name evidence="2" type="ORF">Cvel_6064</name>
</gene>
<reference evidence="2" key="1">
    <citation type="submission" date="2014-11" db="EMBL/GenBank/DDBJ databases">
        <authorList>
            <person name="Otto D Thomas"/>
            <person name="Naeem Raeece"/>
        </authorList>
    </citation>
    <scope>NUCLEOTIDE SEQUENCE</scope>
</reference>
<name>A0A0G4HA66_9ALVE</name>
<evidence type="ECO:0000313" key="2">
    <source>
        <dbReference type="EMBL" id="CEM40845.1"/>
    </source>
</evidence>